<dbReference type="InterPro" id="IPR017452">
    <property type="entry name" value="GPCR_Rhodpsn_7TM"/>
</dbReference>
<dbReference type="PROSITE" id="PS50262">
    <property type="entry name" value="G_PROTEIN_RECEP_F1_2"/>
    <property type="match status" value="1"/>
</dbReference>
<dbReference type="FunFam" id="1.20.1070.10:FF:000096">
    <property type="entry name" value="Odorant receptor 131-2"/>
    <property type="match status" value="1"/>
</dbReference>
<feature type="transmembrane region" description="Helical" evidence="5">
    <location>
        <begin position="32"/>
        <end position="54"/>
    </location>
</feature>
<dbReference type="GO" id="GO:0004984">
    <property type="term" value="F:olfactory receptor activity"/>
    <property type="evidence" value="ECO:0007669"/>
    <property type="project" value="TreeGrafter"/>
</dbReference>
<evidence type="ECO:0000256" key="2">
    <source>
        <dbReference type="ARBA" id="ARBA00022692"/>
    </source>
</evidence>
<organism evidence="8 9">
    <name type="scientific">Gadus morhua</name>
    <name type="common">Atlantic cod</name>
    <dbReference type="NCBI Taxonomy" id="8049"/>
    <lineage>
        <taxon>Eukaryota</taxon>
        <taxon>Metazoa</taxon>
        <taxon>Chordata</taxon>
        <taxon>Craniata</taxon>
        <taxon>Vertebrata</taxon>
        <taxon>Euteleostomi</taxon>
        <taxon>Actinopterygii</taxon>
        <taxon>Neopterygii</taxon>
        <taxon>Teleostei</taxon>
        <taxon>Neoteleostei</taxon>
        <taxon>Acanthomorphata</taxon>
        <taxon>Zeiogadaria</taxon>
        <taxon>Gadariae</taxon>
        <taxon>Gadiformes</taxon>
        <taxon>Gadoidei</taxon>
        <taxon>Gadidae</taxon>
        <taxon>Gadus</taxon>
    </lineage>
</organism>
<protein>
    <submittedName>
        <fullName evidence="8">Si:dkeyp-3f10.16</fullName>
    </submittedName>
</protein>
<evidence type="ECO:0000313" key="8">
    <source>
        <dbReference type="Ensembl" id="ENSGMOP00000030332.1"/>
    </source>
</evidence>
<dbReference type="AlphaFoldDB" id="A0A8C5FE91"/>
<feature type="domain" description="G-protein coupled receptors family 1 profile" evidence="7">
    <location>
        <begin position="45"/>
        <end position="286"/>
    </location>
</feature>
<feature type="signal peptide" evidence="6">
    <location>
        <begin position="1"/>
        <end position="19"/>
    </location>
</feature>
<evidence type="ECO:0000256" key="5">
    <source>
        <dbReference type="SAM" id="Phobius"/>
    </source>
</evidence>
<evidence type="ECO:0000259" key="7">
    <source>
        <dbReference type="PROSITE" id="PS50262"/>
    </source>
</evidence>
<dbReference type="PANTHER" id="PTHR26451:SF998">
    <property type="entry name" value="ODORANT RECEPTOR-RELATED"/>
    <property type="match status" value="1"/>
</dbReference>
<accession>A0A8C5FE91</accession>
<feature type="transmembrane region" description="Helical" evidence="5">
    <location>
        <begin position="140"/>
        <end position="163"/>
    </location>
</feature>
<evidence type="ECO:0000256" key="6">
    <source>
        <dbReference type="SAM" id="SignalP"/>
    </source>
</evidence>
<keyword evidence="6" id="KW-0732">Signal</keyword>
<evidence type="ECO:0000313" key="9">
    <source>
        <dbReference type="Proteomes" id="UP000694546"/>
    </source>
</evidence>
<keyword evidence="2 5" id="KW-0812">Transmembrane</keyword>
<feature type="transmembrane region" description="Helical" evidence="5">
    <location>
        <begin position="262"/>
        <end position="286"/>
    </location>
</feature>
<dbReference type="GeneTree" id="ENSGT00940000161337"/>
<dbReference type="GO" id="GO:0005549">
    <property type="term" value="F:odorant binding"/>
    <property type="evidence" value="ECO:0007669"/>
    <property type="project" value="TreeGrafter"/>
</dbReference>
<dbReference type="GO" id="GO:0016020">
    <property type="term" value="C:membrane"/>
    <property type="evidence" value="ECO:0007669"/>
    <property type="project" value="UniProtKB-SubCell"/>
</dbReference>
<sequence>MSFFACLCIFLFSWFNMNATRLDTLKEAFTKNFITVFLSVIINLVNGSFVYIYFRSQEFQRDPRYVLFIHLVLNDMVLLSLSVAPVTIACTLVLLVRSELLAALYSRNSPVNLACMAVERYIAVCWPLQHPQLCTVGRTYCLIGLIWGVSFLPGLSNLVILLLNWPASGSWFSVVTCYPYIEKQPNTDFQIIVFFLSVVSVTLAATYLKVLFAASAASASSRASARKARNTILLHGVQLLICMLTYVAPFVCVHLIRAMPHQLTLILLISFILVNILPRLLSPLIYGVRDQKPIKPKPFLRITTTSMCIMFGSTSVYVFKCTHK</sequence>
<evidence type="ECO:0000256" key="4">
    <source>
        <dbReference type="ARBA" id="ARBA00023136"/>
    </source>
</evidence>
<name>A0A8C5FE91_GADMO</name>
<dbReference type="Proteomes" id="UP000694546">
    <property type="component" value="Chromosome 13"/>
</dbReference>
<dbReference type="OMA" id="TPFFPVH"/>
<dbReference type="GO" id="GO:0004930">
    <property type="term" value="F:G protein-coupled receptor activity"/>
    <property type="evidence" value="ECO:0007669"/>
    <property type="project" value="InterPro"/>
</dbReference>
<feature type="transmembrane region" description="Helical" evidence="5">
    <location>
        <begin position="232"/>
        <end position="256"/>
    </location>
</feature>
<comment type="subcellular location">
    <subcellularLocation>
        <location evidence="1">Membrane</location>
    </subcellularLocation>
</comment>
<feature type="transmembrane region" description="Helical" evidence="5">
    <location>
        <begin position="66"/>
        <end position="96"/>
    </location>
</feature>
<dbReference type="CDD" id="cd00637">
    <property type="entry name" value="7tm_classA_rhodopsin-like"/>
    <property type="match status" value="1"/>
</dbReference>
<reference evidence="8" key="2">
    <citation type="submission" date="2025-09" db="UniProtKB">
        <authorList>
            <consortium name="Ensembl"/>
        </authorList>
    </citation>
    <scope>IDENTIFICATION</scope>
</reference>
<dbReference type="InterPro" id="IPR000276">
    <property type="entry name" value="GPCR_Rhodpsn"/>
</dbReference>
<dbReference type="InterPro" id="IPR052921">
    <property type="entry name" value="GPCR1_Superfamily_Member"/>
</dbReference>
<keyword evidence="4 5" id="KW-0472">Membrane</keyword>
<reference evidence="8" key="1">
    <citation type="submission" date="2025-08" db="UniProtKB">
        <authorList>
            <consortium name="Ensembl"/>
        </authorList>
    </citation>
    <scope>IDENTIFICATION</scope>
</reference>
<dbReference type="Pfam" id="PF00001">
    <property type="entry name" value="7tm_1"/>
    <property type="match status" value="1"/>
</dbReference>
<keyword evidence="9" id="KW-1185">Reference proteome</keyword>
<dbReference type="PANTHER" id="PTHR26451">
    <property type="entry name" value="G_PROTEIN_RECEP_F1_2 DOMAIN-CONTAINING PROTEIN"/>
    <property type="match status" value="1"/>
</dbReference>
<dbReference type="SUPFAM" id="SSF81321">
    <property type="entry name" value="Family A G protein-coupled receptor-like"/>
    <property type="match status" value="1"/>
</dbReference>
<feature type="transmembrane region" description="Helical" evidence="5">
    <location>
        <begin position="189"/>
        <end position="212"/>
    </location>
</feature>
<feature type="transmembrane region" description="Helical" evidence="5">
    <location>
        <begin position="298"/>
        <end position="319"/>
    </location>
</feature>
<dbReference type="Ensembl" id="ENSGMOT00000036433.1">
    <property type="protein sequence ID" value="ENSGMOP00000030332.1"/>
    <property type="gene ID" value="ENSGMOG00000022904.1"/>
</dbReference>
<dbReference type="Gene3D" id="1.20.1070.10">
    <property type="entry name" value="Rhodopsin 7-helix transmembrane proteins"/>
    <property type="match status" value="1"/>
</dbReference>
<keyword evidence="3 5" id="KW-1133">Transmembrane helix</keyword>
<proteinExistence type="predicted"/>
<evidence type="ECO:0000256" key="3">
    <source>
        <dbReference type="ARBA" id="ARBA00022989"/>
    </source>
</evidence>
<feature type="chain" id="PRO_5034125986" evidence="6">
    <location>
        <begin position="20"/>
        <end position="324"/>
    </location>
</feature>
<evidence type="ECO:0000256" key="1">
    <source>
        <dbReference type="ARBA" id="ARBA00004370"/>
    </source>
</evidence>